<evidence type="ECO:0000256" key="1">
    <source>
        <dbReference type="SAM" id="MobiDB-lite"/>
    </source>
</evidence>
<dbReference type="KEGG" id="sesp:BN6_84810"/>
<feature type="region of interest" description="Disordered" evidence="1">
    <location>
        <begin position="180"/>
        <end position="203"/>
    </location>
</feature>
<dbReference type="STRING" id="1179773.BN6_84810"/>
<accession>K0K604</accession>
<proteinExistence type="predicted"/>
<keyword evidence="3" id="KW-1185">Reference proteome</keyword>
<gene>
    <name evidence="2" type="ordered locus">BN6_84810</name>
</gene>
<evidence type="ECO:0000313" key="2">
    <source>
        <dbReference type="EMBL" id="CCH35695.1"/>
    </source>
</evidence>
<dbReference type="BioCyc" id="SESP1179773:BN6_RS41095-MONOMER"/>
<organism evidence="2 3">
    <name type="scientific">Saccharothrix espanaensis (strain ATCC 51144 / DSM 44229 / JCM 9112 / NBRC 15066 / NRRL 15764)</name>
    <dbReference type="NCBI Taxonomy" id="1179773"/>
    <lineage>
        <taxon>Bacteria</taxon>
        <taxon>Bacillati</taxon>
        <taxon>Actinomycetota</taxon>
        <taxon>Actinomycetes</taxon>
        <taxon>Pseudonocardiales</taxon>
        <taxon>Pseudonocardiaceae</taxon>
        <taxon>Saccharothrix</taxon>
    </lineage>
</organism>
<dbReference type="EMBL" id="HE804045">
    <property type="protein sequence ID" value="CCH35695.1"/>
    <property type="molecule type" value="Genomic_DNA"/>
</dbReference>
<protein>
    <submittedName>
        <fullName evidence="2">Uncharacterized protein</fullName>
    </submittedName>
</protein>
<reference evidence="2 3" key="1">
    <citation type="journal article" date="2012" name="BMC Genomics">
        <title>Complete genome sequence of Saccharothrix espanaensis DSM 44229T and comparison to the other completely sequenced Pseudonocardiaceae.</title>
        <authorList>
            <person name="Strobel T."/>
            <person name="Al-Dilaimi A."/>
            <person name="Blom J."/>
            <person name="Gessner A."/>
            <person name="Kalinowski J."/>
            <person name="Luzhetska M."/>
            <person name="Puhler A."/>
            <person name="Szczepanowski R."/>
            <person name="Bechthold A."/>
            <person name="Ruckert C."/>
        </authorList>
    </citation>
    <scope>NUCLEOTIDE SEQUENCE [LARGE SCALE GENOMIC DNA]</scope>
    <source>
        <strain evidence="3">ATCC 51144 / DSM 44229 / JCM 9112 / NBRC 15066 / NRRL 15764</strain>
    </source>
</reference>
<sequence length="268" mass="26940">MLSSAGRAESGVRRVKRLLTRALLVAGGTLAGTAAAWALSTAPASAQVADPDDVVAAVTQVVADRPVPEVLAPVGEIVQGLDASVLAQRATEAAPPDLVDVADGLRGTFDQVGVRFEPNLPALSAPVRTGAPVGLPVETESRRVETAPAATAVPISVGTPVVRGPFEKFSETWASTPVQPLDVLPDESQDHSQPGVPAGPPFVPFAPPLGVPAQCSCVGDGSGSAGGNSGPFTAESATTTDSAVARALLPATERNTVMPGKSPGITPD</sequence>
<evidence type="ECO:0000313" key="3">
    <source>
        <dbReference type="Proteomes" id="UP000006281"/>
    </source>
</evidence>
<dbReference type="HOGENOM" id="CLU_1037815_0_0_11"/>
<feature type="compositionally biased region" description="Gly residues" evidence="1">
    <location>
        <begin position="220"/>
        <end position="229"/>
    </location>
</feature>
<dbReference type="AlphaFoldDB" id="K0K604"/>
<dbReference type="Proteomes" id="UP000006281">
    <property type="component" value="Chromosome"/>
</dbReference>
<dbReference type="eggNOG" id="ENOG50309BR">
    <property type="taxonomic scope" value="Bacteria"/>
</dbReference>
<name>K0K604_SACES</name>
<feature type="region of interest" description="Disordered" evidence="1">
    <location>
        <begin position="219"/>
        <end position="268"/>
    </location>
</feature>
<dbReference type="PATRIC" id="fig|1179773.3.peg.8563"/>